<feature type="region of interest" description="Disordered" evidence="1">
    <location>
        <begin position="23"/>
        <end position="45"/>
    </location>
</feature>
<evidence type="ECO:0000256" key="1">
    <source>
        <dbReference type="SAM" id="MobiDB-lite"/>
    </source>
</evidence>
<accession>A0A9Q0YEH6</accession>
<evidence type="ECO:0000313" key="3">
    <source>
        <dbReference type="Proteomes" id="UP001152320"/>
    </source>
</evidence>
<name>A0A9Q0YEH6_HOLLE</name>
<sequence length="127" mass="13327">MVEDGIVPKDVLGVPMVGLLCEEDAEPHGDENVDPGGPDGDKVIGEDHSLKAVELSRDDFEEACEETGVKLTKDVENVVSPLMVDGDASEGPEMDVKETCDDVPLNEGLPGVPADVLNGLCVTGEIL</sequence>
<evidence type="ECO:0000313" key="2">
    <source>
        <dbReference type="EMBL" id="KAJ8020905.1"/>
    </source>
</evidence>
<dbReference type="AlphaFoldDB" id="A0A9Q0YEH6"/>
<protein>
    <submittedName>
        <fullName evidence="2">Uncharacterized protein</fullName>
    </submittedName>
</protein>
<dbReference type="Proteomes" id="UP001152320">
    <property type="component" value="Chromosome 22"/>
</dbReference>
<dbReference type="EMBL" id="JAIZAY010000022">
    <property type="protein sequence ID" value="KAJ8020905.1"/>
    <property type="molecule type" value="Genomic_DNA"/>
</dbReference>
<proteinExistence type="predicted"/>
<organism evidence="2 3">
    <name type="scientific">Holothuria leucospilota</name>
    <name type="common">Black long sea cucumber</name>
    <name type="synonym">Mertensiothuria leucospilota</name>
    <dbReference type="NCBI Taxonomy" id="206669"/>
    <lineage>
        <taxon>Eukaryota</taxon>
        <taxon>Metazoa</taxon>
        <taxon>Echinodermata</taxon>
        <taxon>Eleutherozoa</taxon>
        <taxon>Echinozoa</taxon>
        <taxon>Holothuroidea</taxon>
        <taxon>Aspidochirotacea</taxon>
        <taxon>Aspidochirotida</taxon>
        <taxon>Holothuriidae</taxon>
        <taxon>Holothuria</taxon>
    </lineage>
</organism>
<reference evidence="2" key="1">
    <citation type="submission" date="2021-10" db="EMBL/GenBank/DDBJ databases">
        <title>Tropical sea cucumber genome reveals ecological adaptation and Cuvierian tubules defense mechanism.</title>
        <authorList>
            <person name="Chen T."/>
        </authorList>
    </citation>
    <scope>NUCLEOTIDE SEQUENCE</scope>
    <source>
        <strain evidence="2">Nanhai2018</strain>
        <tissue evidence="2">Muscle</tissue>
    </source>
</reference>
<keyword evidence="3" id="KW-1185">Reference proteome</keyword>
<gene>
    <name evidence="2" type="ORF">HOLleu_40623</name>
</gene>
<comment type="caution">
    <text evidence="2">The sequence shown here is derived from an EMBL/GenBank/DDBJ whole genome shotgun (WGS) entry which is preliminary data.</text>
</comment>